<dbReference type="RefSeq" id="WP_106303676.1">
    <property type="nucleotide sequence ID" value="NZ_PVWO01000101.1"/>
</dbReference>
<evidence type="ECO:0000313" key="3">
    <source>
        <dbReference type="EMBL" id="PSB56927.1"/>
    </source>
</evidence>
<keyword evidence="2" id="KW-0812">Transmembrane</keyword>
<feature type="compositionally biased region" description="Basic and acidic residues" evidence="1">
    <location>
        <begin position="45"/>
        <end position="56"/>
    </location>
</feature>
<accession>A0A2T1GGY1</accession>
<evidence type="ECO:0000313" key="4">
    <source>
        <dbReference type="Proteomes" id="UP000238937"/>
    </source>
</evidence>
<dbReference type="AlphaFoldDB" id="A0A2T1GGY1"/>
<organism evidence="3 4">
    <name type="scientific">Chamaesiphon polymorphus CCALA 037</name>
    <dbReference type="NCBI Taxonomy" id="2107692"/>
    <lineage>
        <taxon>Bacteria</taxon>
        <taxon>Bacillati</taxon>
        <taxon>Cyanobacteriota</taxon>
        <taxon>Cyanophyceae</taxon>
        <taxon>Gomontiellales</taxon>
        <taxon>Chamaesiphonaceae</taxon>
        <taxon>Chamaesiphon</taxon>
    </lineage>
</organism>
<evidence type="ECO:0000256" key="1">
    <source>
        <dbReference type="SAM" id="MobiDB-lite"/>
    </source>
</evidence>
<feature type="transmembrane region" description="Helical" evidence="2">
    <location>
        <begin position="6"/>
        <end position="26"/>
    </location>
</feature>
<keyword evidence="4" id="KW-1185">Reference proteome</keyword>
<proteinExistence type="predicted"/>
<reference evidence="3 4" key="1">
    <citation type="submission" date="2018-03" db="EMBL/GenBank/DDBJ databases">
        <title>The ancient ancestry and fast evolution of plastids.</title>
        <authorList>
            <person name="Moore K.R."/>
            <person name="Magnabosco C."/>
            <person name="Momper L."/>
            <person name="Gold D.A."/>
            <person name="Bosak T."/>
            <person name="Fournier G.P."/>
        </authorList>
    </citation>
    <scope>NUCLEOTIDE SEQUENCE [LARGE SCALE GENOMIC DNA]</scope>
    <source>
        <strain evidence="3 4">CCALA 037</strain>
    </source>
</reference>
<keyword evidence="2" id="KW-1133">Transmembrane helix</keyword>
<feature type="compositionally biased region" description="Polar residues" evidence="1">
    <location>
        <begin position="70"/>
        <end position="79"/>
    </location>
</feature>
<evidence type="ECO:0000256" key="2">
    <source>
        <dbReference type="SAM" id="Phobius"/>
    </source>
</evidence>
<sequence>MKLIKIGLIILGGVSLIYLGACRNPFKFNKHERDKTNFTPTPKNGETDKDKIKHTEGGGSKQKKPVRTLIASNSRSIAS</sequence>
<comment type="caution">
    <text evidence="3">The sequence shown here is derived from an EMBL/GenBank/DDBJ whole genome shotgun (WGS) entry which is preliminary data.</text>
</comment>
<keyword evidence="2" id="KW-0472">Membrane</keyword>
<feature type="region of interest" description="Disordered" evidence="1">
    <location>
        <begin position="30"/>
        <end position="79"/>
    </location>
</feature>
<dbReference type="EMBL" id="PVWO01000101">
    <property type="protein sequence ID" value="PSB56927.1"/>
    <property type="molecule type" value="Genomic_DNA"/>
</dbReference>
<dbReference type="Proteomes" id="UP000238937">
    <property type="component" value="Unassembled WGS sequence"/>
</dbReference>
<name>A0A2T1GGY1_9CYAN</name>
<protein>
    <submittedName>
        <fullName evidence="3">Uncharacterized protein</fullName>
    </submittedName>
</protein>
<gene>
    <name evidence="3" type="ORF">C7B77_10135</name>
</gene>